<dbReference type="OrthoDB" id="9815222at2"/>
<dbReference type="RefSeq" id="WP_013299173.1">
    <property type="nucleotide sequence ID" value="NC_014414.1"/>
</dbReference>
<dbReference type="GO" id="GO:0005524">
    <property type="term" value="F:ATP binding"/>
    <property type="evidence" value="ECO:0007669"/>
    <property type="project" value="UniProtKB-KW"/>
</dbReference>
<dbReference type="InterPro" id="IPR011545">
    <property type="entry name" value="DEAD/DEAH_box_helicase_dom"/>
</dbReference>
<evidence type="ECO:0000259" key="4">
    <source>
        <dbReference type="PROSITE" id="PS51194"/>
    </source>
</evidence>
<dbReference type="SMART" id="SM00487">
    <property type="entry name" value="DEXDc"/>
    <property type="match status" value="1"/>
</dbReference>
<dbReference type="Pfam" id="PF00270">
    <property type="entry name" value="DEAD"/>
    <property type="match status" value="1"/>
</dbReference>
<dbReference type="InterPro" id="IPR027417">
    <property type="entry name" value="P-loop_NTPase"/>
</dbReference>
<keyword evidence="6" id="KW-1185">Reference proteome</keyword>
<evidence type="ECO:0000256" key="2">
    <source>
        <dbReference type="ARBA" id="ARBA00022840"/>
    </source>
</evidence>
<dbReference type="PROSITE" id="PS51192">
    <property type="entry name" value="HELICASE_ATP_BIND_1"/>
    <property type="match status" value="1"/>
</dbReference>
<keyword evidence="5" id="KW-0347">Helicase</keyword>
<keyword evidence="2" id="KW-0067">ATP-binding</keyword>
<evidence type="ECO:0000259" key="3">
    <source>
        <dbReference type="PROSITE" id="PS51192"/>
    </source>
</evidence>
<reference evidence="5 6" key="2">
    <citation type="journal article" date="2011" name="J. Bacteriol.">
        <title>Complete genome sequence of strain HTCC2503T of Parvularcula bermudensis, the type species of the order "Parvularculales" in the class Alphaproteobacteria.</title>
        <authorList>
            <person name="Oh H.M."/>
            <person name="Kang I."/>
            <person name="Vergin K.L."/>
            <person name="Kang D."/>
            <person name="Rhee K.H."/>
            <person name="Giovannoni S.J."/>
            <person name="Cho J.C."/>
        </authorList>
    </citation>
    <scope>NUCLEOTIDE SEQUENCE [LARGE SCALE GENOMIC DNA]</scope>
    <source>
        <strain evidence="6">ATCC BAA-594 / HTCC2503 / KCTC 12087</strain>
    </source>
</reference>
<evidence type="ECO:0000313" key="5">
    <source>
        <dbReference type="EMBL" id="ADM08199.1"/>
    </source>
</evidence>
<protein>
    <submittedName>
        <fullName evidence="5">ATP-dependent helicase</fullName>
    </submittedName>
</protein>
<sequence length="706" mass="77208">MQGWSELRPVQSEAIEALLGGNDDAIIAAATAGGKTEAAFLPLLSEILNLEVSRDAGFDLVYIAPLKALINDQQRRLESLCLETELAVTPWHGDVAVSVKAKAIKRPRGVLLITPESLEALFIRRGQTIPQLFGGVRAVVIDELHTLLDTERGVHLRSLLARLELAVGRSIRRVGLSATLGDMNLARAYLRPGAEEGVTVVKADGGNAELQLQLRGYLKGGSEDDAAEKAVAAHLFEKLRGRDNLVFAGSRGSVEVYADRLRRMTEEMHLPQEFYPHHASLSKEHREFVEQRLKDDRLPTTAVCTSTLELGIDIGDVACVAQIGPPFTVAALRQRLGRSGRRAGHPAILRQYAIEEATDHQSALVDRLKLSLVRSVAMIELLLEGWCEPPKAQSLHLSTLVHQILSVIAERGGASARRLFVTLCEKGPFSAVTPDLFARVLRQLGHPDVSLIEQSEDGSILLGKVGEKLVEHYSFYAVFMTPEEYRILAEGRDLGTLPVDDVLAPGMTIIFSGRRWEVIEVDDLEKVISVRQSHAGVAPLFGGDPGDIHDEVIDRMRVLFTDDQLPIYLDDTAGELLTDARTAFARSELGKKRIIDTGDNSALLATWCGTAKTWSLGLAFGAEGFKWSVYDGFLEIDGRDTKREVRDVLDFLGAGGTIDLSDQATALSFEKFHPYLSRDLLLADAKSSRLNLGALPPLAGEILNSI</sequence>
<dbReference type="EMBL" id="CP002156">
    <property type="protein sequence ID" value="ADM08199.1"/>
    <property type="molecule type" value="Genomic_DNA"/>
</dbReference>
<proteinExistence type="predicted"/>
<organism evidence="5 6">
    <name type="scientific">Parvularcula bermudensis (strain ATCC BAA-594 / HTCC2503 / KCTC 12087)</name>
    <dbReference type="NCBI Taxonomy" id="314260"/>
    <lineage>
        <taxon>Bacteria</taxon>
        <taxon>Pseudomonadati</taxon>
        <taxon>Pseudomonadota</taxon>
        <taxon>Alphaproteobacteria</taxon>
        <taxon>Parvularculales</taxon>
        <taxon>Parvularculaceae</taxon>
        <taxon>Parvularcula</taxon>
    </lineage>
</organism>
<dbReference type="GO" id="GO:0004386">
    <property type="term" value="F:helicase activity"/>
    <property type="evidence" value="ECO:0007669"/>
    <property type="project" value="UniProtKB-KW"/>
</dbReference>
<dbReference type="KEGG" id="pbr:PB2503_00592"/>
<keyword evidence="5" id="KW-0378">Hydrolase</keyword>
<dbReference type="eggNOG" id="COG1201">
    <property type="taxonomic scope" value="Bacteria"/>
</dbReference>
<dbReference type="HOGENOM" id="CLU_002025_2_1_5"/>
<dbReference type="Gene3D" id="3.40.50.300">
    <property type="entry name" value="P-loop containing nucleotide triphosphate hydrolases"/>
    <property type="match status" value="2"/>
</dbReference>
<evidence type="ECO:0000256" key="1">
    <source>
        <dbReference type="ARBA" id="ARBA00022741"/>
    </source>
</evidence>
<dbReference type="PANTHER" id="PTHR47962">
    <property type="entry name" value="ATP-DEPENDENT HELICASE LHR-RELATED-RELATED"/>
    <property type="match status" value="1"/>
</dbReference>
<dbReference type="PROSITE" id="PS51194">
    <property type="entry name" value="HELICASE_CTER"/>
    <property type="match status" value="1"/>
</dbReference>
<dbReference type="InterPro" id="IPR001650">
    <property type="entry name" value="Helicase_C-like"/>
</dbReference>
<reference evidence="6" key="1">
    <citation type="submission" date="2010-08" db="EMBL/GenBank/DDBJ databases">
        <title>Genome sequence of Parvularcula bermudensis HTCC2503.</title>
        <authorList>
            <person name="Kang D.-M."/>
            <person name="Oh H.-M."/>
            <person name="Cho J.-C."/>
        </authorList>
    </citation>
    <scope>NUCLEOTIDE SEQUENCE [LARGE SCALE GENOMIC DNA]</scope>
    <source>
        <strain evidence="6">ATCC BAA-594 / HTCC2503 / KCTC 12087</strain>
    </source>
</reference>
<dbReference type="InterPro" id="IPR052511">
    <property type="entry name" value="ATP-dep_Helicase"/>
</dbReference>
<dbReference type="InterPro" id="IPR014001">
    <property type="entry name" value="Helicase_ATP-bd"/>
</dbReference>
<dbReference type="SUPFAM" id="SSF52540">
    <property type="entry name" value="P-loop containing nucleoside triphosphate hydrolases"/>
    <property type="match status" value="1"/>
</dbReference>
<accession>E0TAZ0</accession>
<feature type="domain" description="Helicase C-terminal" evidence="4">
    <location>
        <begin position="231"/>
        <end position="384"/>
    </location>
</feature>
<dbReference type="STRING" id="314260.PB2503_00592"/>
<feature type="domain" description="Helicase ATP-binding" evidence="3">
    <location>
        <begin position="16"/>
        <end position="198"/>
    </location>
</feature>
<gene>
    <name evidence="5" type="ordered locus">PB2503_00592</name>
</gene>
<dbReference type="SMART" id="SM00490">
    <property type="entry name" value="HELICc"/>
    <property type="match status" value="1"/>
</dbReference>
<keyword evidence="1" id="KW-0547">Nucleotide-binding</keyword>
<dbReference type="GO" id="GO:0003677">
    <property type="term" value="F:DNA binding"/>
    <property type="evidence" value="ECO:0007669"/>
    <property type="project" value="TreeGrafter"/>
</dbReference>
<dbReference type="PANTHER" id="PTHR47962:SF5">
    <property type="entry name" value="ATP-DEPENDENT HELICASE LHR-RELATED"/>
    <property type="match status" value="1"/>
</dbReference>
<dbReference type="Proteomes" id="UP000001302">
    <property type="component" value="Chromosome"/>
</dbReference>
<dbReference type="AlphaFoldDB" id="E0TAZ0"/>
<dbReference type="Pfam" id="PF00271">
    <property type="entry name" value="Helicase_C"/>
    <property type="match status" value="1"/>
</dbReference>
<name>E0TAZ0_PARBH</name>
<evidence type="ECO:0000313" key="6">
    <source>
        <dbReference type="Proteomes" id="UP000001302"/>
    </source>
</evidence>
<dbReference type="GO" id="GO:0016887">
    <property type="term" value="F:ATP hydrolysis activity"/>
    <property type="evidence" value="ECO:0007669"/>
    <property type="project" value="TreeGrafter"/>
</dbReference>